<evidence type="ECO:0000313" key="3">
    <source>
        <dbReference type="Proteomes" id="UP000334820"/>
    </source>
</evidence>
<proteinExistence type="predicted"/>
<keyword evidence="1" id="KW-1133">Transmembrane helix</keyword>
<dbReference type="Proteomes" id="UP000334820">
    <property type="component" value="Unassembled WGS sequence"/>
</dbReference>
<keyword evidence="3" id="KW-1185">Reference proteome</keyword>
<name>A0A5J4K8X7_9CHLR</name>
<feature type="transmembrane region" description="Helical" evidence="1">
    <location>
        <begin position="119"/>
        <end position="143"/>
    </location>
</feature>
<dbReference type="RefSeq" id="WP_151727931.1">
    <property type="nucleotide sequence ID" value="NZ_BKZV01000002.1"/>
</dbReference>
<dbReference type="EMBL" id="BKZV01000002">
    <property type="protein sequence ID" value="GER83121.1"/>
    <property type="molecule type" value="Genomic_DNA"/>
</dbReference>
<comment type="caution">
    <text evidence="2">The sequence shown here is derived from an EMBL/GenBank/DDBJ whole genome shotgun (WGS) entry which is preliminary data.</text>
</comment>
<keyword evidence="1" id="KW-0812">Transmembrane</keyword>
<evidence type="ECO:0000256" key="1">
    <source>
        <dbReference type="SAM" id="Phobius"/>
    </source>
</evidence>
<reference evidence="2 3" key="1">
    <citation type="journal article" date="2019" name="Int. J. Syst. Evol. Microbiol.">
        <title>Thermogemmatispora aurantia sp. nov. and Thermogemmatispora argillosa sp. nov., within the class Ktedonobacteria, and emended description of the genus Thermogemmatispora.</title>
        <authorList>
            <person name="Zheng Y."/>
            <person name="Wang C.M."/>
            <person name="Sakai Y."/>
            <person name="Abe K."/>
            <person name="Yokota A."/>
            <person name="Yabe S."/>
        </authorList>
    </citation>
    <scope>NUCLEOTIDE SEQUENCE [LARGE SCALE GENOMIC DNA]</scope>
    <source>
        <strain evidence="2 3">A1-2</strain>
    </source>
</reference>
<dbReference type="AlphaFoldDB" id="A0A5J4K8X7"/>
<protein>
    <submittedName>
        <fullName evidence="2">Uncharacterized protein</fullName>
    </submittedName>
</protein>
<keyword evidence="1" id="KW-0472">Membrane</keyword>
<evidence type="ECO:0000313" key="2">
    <source>
        <dbReference type="EMBL" id="GER83121.1"/>
    </source>
</evidence>
<accession>A0A5J4K8X7</accession>
<gene>
    <name evidence="2" type="ORF">KTAU_17580</name>
</gene>
<organism evidence="2 3">
    <name type="scientific">Thermogemmatispora aurantia</name>
    <dbReference type="NCBI Taxonomy" id="2045279"/>
    <lineage>
        <taxon>Bacteria</taxon>
        <taxon>Bacillati</taxon>
        <taxon>Chloroflexota</taxon>
        <taxon>Ktedonobacteria</taxon>
        <taxon>Thermogemmatisporales</taxon>
        <taxon>Thermogemmatisporaceae</taxon>
        <taxon>Thermogemmatispora</taxon>
    </lineage>
</organism>
<sequence length="300" mass="33805">MVDVRLADDWFFLYYDGKWRTYPPAWFAFSPQAYKKEQPKTPAKRPNLPLLVQLIREEILTQSEASQLPTTPREPEAEPELDTDSVLVMPLAVALQRESRQIQRVAAAHAWQKRHRLHITVLVVILVSPFVLTGGLILGLVIYQQQHEAALRAQVSALVHQRYYTVAPGEQCASGPGRWSNDPPPSIFQCLDEGLEIIQPDTSQEAGTFLSSDPGDYDHVGLTGDFFPAHYQMQVNVTFGEDPNDVCASLWVHVQKNERHQEFDICATGDWLEGHCDAYCEHFTLLARGVLPDPQIPPPS</sequence>